<reference evidence="1 2" key="2">
    <citation type="journal article" date="2022" name="Mol. Ecol. Resour.">
        <title>The genomes of chicory, endive, great burdock and yacon provide insights into Asteraceae paleo-polyploidization history and plant inulin production.</title>
        <authorList>
            <person name="Fan W."/>
            <person name="Wang S."/>
            <person name="Wang H."/>
            <person name="Wang A."/>
            <person name="Jiang F."/>
            <person name="Liu H."/>
            <person name="Zhao H."/>
            <person name="Xu D."/>
            <person name="Zhang Y."/>
        </authorList>
    </citation>
    <scope>NUCLEOTIDE SEQUENCE [LARGE SCALE GENOMIC DNA]</scope>
    <source>
        <strain evidence="2">cv. Yunnan</strain>
        <tissue evidence="1">Leaves</tissue>
    </source>
</reference>
<gene>
    <name evidence="1" type="ORF">L1987_28494</name>
</gene>
<keyword evidence="2" id="KW-1185">Reference proteome</keyword>
<evidence type="ECO:0000313" key="1">
    <source>
        <dbReference type="EMBL" id="KAI3800404.1"/>
    </source>
</evidence>
<sequence>MIGLTMVRQWRNLLLRLRLLALAQVQVQDKETISLAWSFVNNKMATHDRCVYTIGQLNVKALENLSISELCLFIFASEKEHIFCLTNILMLVERYLIQYYLISSTSGIMIQEIVGDTIHFTRTAIFNISKANIPRFTSLSFPQKASRVCFTSASKHSQGKHASEETNNPYNRDESISYSGGKSSEHAGNKMEEGKDRMKEGAGEMKDISKDKANDMAGRAANKAGEVKDKANDMAGRAADRAGEMKDKAKEKSRDMKESAQETASEAADKADEGRRKAAEMAKAAKDKTMDAAGAVAEKTKQTVAGAWDAAKESSQKIKESVVGTSSSSDNDGDDGSWGDDRARKPKKVVDEDVANLRRKVGNLDHEKKDY</sequence>
<reference evidence="2" key="1">
    <citation type="journal article" date="2022" name="Mol. Ecol. Resour.">
        <title>The genomes of chicory, endive, great burdock and yacon provide insights into Asteraceae palaeo-polyploidization history and plant inulin production.</title>
        <authorList>
            <person name="Fan W."/>
            <person name="Wang S."/>
            <person name="Wang H."/>
            <person name="Wang A."/>
            <person name="Jiang F."/>
            <person name="Liu H."/>
            <person name="Zhao H."/>
            <person name="Xu D."/>
            <person name="Zhang Y."/>
        </authorList>
    </citation>
    <scope>NUCLEOTIDE SEQUENCE [LARGE SCALE GENOMIC DNA]</scope>
    <source>
        <strain evidence="2">cv. Yunnan</strain>
    </source>
</reference>
<proteinExistence type="predicted"/>
<comment type="caution">
    <text evidence="1">The sequence shown here is derived from an EMBL/GenBank/DDBJ whole genome shotgun (WGS) entry which is preliminary data.</text>
</comment>
<name>A0ACB9HXE2_9ASTR</name>
<protein>
    <submittedName>
        <fullName evidence="1">Uncharacterized protein</fullName>
    </submittedName>
</protein>
<dbReference type="EMBL" id="CM042027">
    <property type="protein sequence ID" value="KAI3800404.1"/>
    <property type="molecule type" value="Genomic_DNA"/>
</dbReference>
<organism evidence="1 2">
    <name type="scientific">Smallanthus sonchifolius</name>
    <dbReference type="NCBI Taxonomy" id="185202"/>
    <lineage>
        <taxon>Eukaryota</taxon>
        <taxon>Viridiplantae</taxon>
        <taxon>Streptophyta</taxon>
        <taxon>Embryophyta</taxon>
        <taxon>Tracheophyta</taxon>
        <taxon>Spermatophyta</taxon>
        <taxon>Magnoliopsida</taxon>
        <taxon>eudicotyledons</taxon>
        <taxon>Gunneridae</taxon>
        <taxon>Pentapetalae</taxon>
        <taxon>asterids</taxon>
        <taxon>campanulids</taxon>
        <taxon>Asterales</taxon>
        <taxon>Asteraceae</taxon>
        <taxon>Asteroideae</taxon>
        <taxon>Heliantheae alliance</taxon>
        <taxon>Millerieae</taxon>
        <taxon>Smallanthus</taxon>
    </lineage>
</organism>
<evidence type="ECO:0000313" key="2">
    <source>
        <dbReference type="Proteomes" id="UP001056120"/>
    </source>
</evidence>
<accession>A0ACB9HXE2</accession>
<dbReference type="Proteomes" id="UP001056120">
    <property type="component" value="Linkage Group LG10"/>
</dbReference>